<feature type="compositionally biased region" description="Basic and acidic residues" evidence="1">
    <location>
        <begin position="298"/>
        <end position="310"/>
    </location>
</feature>
<reference evidence="2" key="2">
    <citation type="submission" date="2023-05" db="EMBL/GenBank/DDBJ databases">
        <authorList>
            <consortium name="Lawrence Berkeley National Laboratory"/>
            <person name="Steindorff A."/>
            <person name="Hensen N."/>
            <person name="Bonometti L."/>
            <person name="Westerberg I."/>
            <person name="Brannstrom I.O."/>
            <person name="Guillou S."/>
            <person name="Cros-Aarteil S."/>
            <person name="Calhoun S."/>
            <person name="Haridas S."/>
            <person name="Kuo A."/>
            <person name="Mondo S."/>
            <person name="Pangilinan J."/>
            <person name="Riley R."/>
            <person name="Labutti K."/>
            <person name="Andreopoulos B."/>
            <person name="Lipzen A."/>
            <person name="Chen C."/>
            <person name="Yanf M."/>
            <person name="Daum C."/>
            <person name="Ng V."/>
            <person name="Clum A."/>
            <person name="Ohm R."/>
            <person name="Martin F."/>
            <person name="Silar P."/>
            <person name="Natvig D."/>
            <person name="Lalanne C."/>
            <person name="Gautier V."/>
            <person name="Ament-Velasquez S.L."/>
            <person name="Kruys A."/>
            <person name="Hutchinson M.I."/>
            <person name="Powell A.J."/>
            <person name="Barry K."/>
            <person name="Miller A.N."/>
            <person name="Grigoriev I.V."/>
            <person name="Debuchy R."/>
            <person name="Gladieux P."/>
            <person name="Thoren M.H."/>
            <person name="Johannesson H."/>
        </authorList>
    </citation>
    <scope>NUCLEOTIDE SEQUENCE</scope>
    <source>
        <strain evidence="2">CBS 315.58</strain>
    </source>
</reference>
<evidence type="ECO:0000313" key="2">
    <source>
        <dbReference type="EMBL" id="KAK4197448.1"/>
    </source>
</evidence>
<accession>A0AAN6XB31</accession>
<sequence length="448" mass="50708">MPPDKDAKTTAYFTAIGTHHPPEIYPKHADITVYRSEIGPDGKPALPKNVEMDGIDTDVSSAVPLSNIQKFISTFVHESVYSPVRLANELGWEPTPRGYTPTSSFALDGTSPLDAIRPNGVVDQKPIFGWLDAFEDLVRINSGLELSDLDKKHAQVHNAWAGFGKGFPSPTDFSTLRHVRNMIFHMNMWMKHSWFLWFPSFTKKGKTTPQTLQEWIDVRKWAAEREATIGPLEELKRQHERLDKLTRMDLDSVLKAHHVRGLTDRVHPDLAADKDGLGFLKALSLALPALNYILESPDREDQGESQEQARAKGGISAAPATKQEWNDAVSRRPPILYRIFQTIHWHTKNPLGHGRDLQLLQDQGRVLKADRAAAILPVGGISLTEVHFKDYLGTIHREVRAKIEDKTLESPSVEFLCRHFSTKKITREQGDAIFRRKLQESWAKMSER</sequence>
<keyword evidence="3" id="KW-1185">Reference proteome</keyword>
<protein>
    <submittedName>
        <fullName evidence="2">Uncharacterized protein</fullName>
    </submittedName>
</protein>
<comment type="caution">
    <text evidence="2">The sequence shown here is derived from an EMBL/GenBank/DDBJ whole genome shotgun (WGS) entry which is preliminary data.</text>
</comment>
<dbReference type="Proteomes" id="UP001303160">
    <property type="component" value="Unassembled WGS sequence"/>
</dbReference>
<dbReference type="EMBL" id="MU863963">
    <property type="protein sequence ID" value="KAK4197448.1"/>
    <property type="molecule type" value="Genomic_DNA"/>
</dbReference>
<proteinExistence type="predicted"/>
<evidence type="ECO:0000313" key="3">
    <source>
        <dbReference type="Proteomes" id="UP001303160"/>
    </source>
</evidence>
<evidence type="ECO:0000256" key="1">
    <source>
        <dbReference type="SAM" id="MobiDB-lite"/>
    </source>
</evidence>
<organism evidence="2 3">
    <name type="scientific">Triangularia verruculosa</name>
    <dbReference type="NCBI Taxonomy" id="2587418"/>
    <lineage>
        <taxon>Eukaryota</taxon>
        <taxon>Fungi</taxon>
        <taxon>Dikarya</taxon>
        <taxon>Ascomycota</taxon>
        <taxon>Pezizomycotina</taxon>
        <taxon>Sordariomycetes</taxon>
        <taxon>Sordariomycetidae</taxon>
        <taxon>Sordariales</taxon>
        <taxon>Podosporaceae</taxon>
        <taxon>Triangularia</taxon>
    </lineage>
</organism>
<feature type="region of interest" description="Disordered" evidence="1">
    <location>
        <begin position="298"/>
        <end position="326"/>
    </location>
</feature>
<gene>
    <name evidence="2" type="ORF">QBC40DRAFT_285575</name>
</gene>
<name>A0AAN6XB31_9PEZI</name>
<dbReference type="AlphaFoldDB" id="A0AAN6XB31"/>
<reference evidence="2" key="1">
    <citation type="journal article" date="2023" name="Mol. Phylogenet. Evol.">
        <title>Genome-scale phylogeny and comparative genomics of the fungal order Sordariales.</title>
        <authorList>
            <person name="Hensen N."/>
            <person name="Bonometti L."/>
            <person name="Westerberg I."/>
            <person name="Brannstrom I.O."/>
            <person name="Guillou S."/>
            <person name="Cros-Aarteil S."/>
            <person name="Calhoun S."/>
            <person name="Haridas S."/>
            <person name="Kuo A."/>
            <person name="Mondo S."/>
            <person name="Pangilinan J."/>
            <person name="Riley R."/>
            <person name="LaButti K."/>
            <person name="Andreopoulos B."/>
            <person name="Lipzen A."/>
            <person name="Chen C."/>
            <person name="Yan M."/>
            <person name="Daum C."/>
            <person name="Ng V."/>
            <person name="Clum A."/>
            <person name="Steindorff A."/>
            <person name="Ohm R.A."/>
            <person name="Martin F."/>
            <person name="Silar P."/>
            <person name="Natvig D.O."/>
            <person name="Lalanne C."/>
            <person name="Gautier V."/>
            <person name="Ament-Velasquez S.L."/>
            <person name="Kruys A."/>
            <person name="Hutchinson M.I."/>
            <person name="Powell A.J."/>
            <person name="Barry K."/>
            <person name="Miller A.N."/>
            <person name="Grigoriev I.V."/>
            <person name="Debuchy R."/>
            <person name="Gladieux P."/>
            <person name="Hiltunen Thoren M."/>
            <person name="Johannesson H."/>
        </authorList>
    </citation>
    <scope>NUCLEOTIDE SEQUENCE</scope>
    <source>
        <strain evidence="2">CBS 315.58</strain>
    </source>
</reference>